<dbReference type="Pfam" id="PF01028">
    <property type="entry name" value="Topoisom_I"/>
    <property type="match status" value="1"/>
</dbReference>
<dbReference type="InterPro" id="IPR001631">
    <property type="entry name" value="TopoI"/>
</dbReference>
<evidence type="ECO:0000256" key="2">
    <source>
        <dbReference type="ARBA" id="ARBA00006645"/>
    </source>
</evidence>
<dbReference type="Gene3D" id="3.90.15.10">
    <property type="entry name" value="Topoisomerase I, Chain A, domain 3"/>
    <property type="match status" value="1"/>
</dbReference>
<comment type="catalytic activity">
    <reaction evidence="1">
        <text>ATP-independent breakage of single-stranded DNA, followed by passage and rejoining.</text>
        <dbReference type="EC" id="5.6.2.1"/>
    </reaction>
</comment>
<evidence type="ECO:0000256" key="1">
    <source>
        <dbReference type="ARBA" id="ARBA00000213"/>
    </source>
</evidence>
<dbReference type="SUPFAM" id="SSF55869">
    <property type="entry name" value="DNA topoisomerase I domain"/>
    <property type="match status" value="1"/>
</dbReference>
<evidence type="ECO:0000259" key="8">
    <source>
        <dbReference type="Pfam" id="PF21338"/>
    </source>
</evidence>
<dbReference type="EMBL" id="BAAAOP010000001">
    <property type="protein sequence ID" value="GAA2185573.1"/>
    <property type="molecule type" value="Genomic_DNA"/>
</dbReference>
<dbReference type="EC" id="5.6.2.1" evidence="3"/>
<dbReference type="Gene3D" id="3.30.66.10">
    <property type="entry name" value="DNA topoisomerase I domain"/>
    <property type="match status" value="1"/>
</dbReference>
<comment type="caution">
    <text evidence="9">The sequence shown here is derived from an EMBL/GenBank/DDBJ whole genome shotgun (WGS) entry which is preliminary data.</text>
</comment>
<dbReference type="InterPro" id="IPR013500">
    <property type="entry name" value="TopoI_cat_euk"/>
</dbReference>
<gene>
    <name evidence="9" type="ORF">GCM10009786_02560</name>
</gene>
<dbReference type="Proteomes" id="UP001501084">
    <property type="component" value="Unassembled WGS sequence"/>
</dbReference>
<feature type="domain" description="DNA topoisomerase IB N-terminal" evidence="8">
    <location>
        <begin position="22"/>
        <end position="69"/>
    </location>
</feature>
<evidence type="ECO:0000256" key="4">
    <source>
        <dbReference type="ARBA" id="ARBA00023029"/>
    </source>
</evidence>
<comment type="similarity">
    <text evidence="2">Belongs to the type IB topoisomerase family.</text>
</comment>
<dbReference type="PRINTS" id="PR00416">
    <property type="entry name" value="EUTPISMRASEI"/>
</dbReference>
<feature type="domain" description="DNA topoisomerase I catalytic core eukaryotic-type" evidence="7">
    <location>
        <begin position="81"/>
        <end position="288"/>
    </location>
</feature>
<dbReference type="InterPro" id="IPR011010">
    <property type="entry name" value="DNA_brk_join_enz"/>
</dbReference>
<evidence type="ECO:0000313" key="9">
    <source>
        <dbReference type="EMBL" id="GAA2185573.1"/>
    </source>
</evidence>
<dbReference type="InterPro" id="IPR051062">
    <property type="entry name" value="Topoisomerase_IB"/>
</dbReference>
<evidence type="ECO:0000256" key="5">
    <source>
        <dbReference type="ARBA" id="ARBA00023125"/>
    </source>
</evidence>
<accession>A0ABN3B2V6</accession>
<dbReference type="InterPro" id="IPR014711">
    <property type="entry name" value="TopoI_cat_a-hlx-sub_euk"/>
</dbReference>
<dbReference type="PROSITE" id="PS52038">
    <property type="entry name" value="TOPO_IB_2"/>
    <property type="match status" value="1"/>
</dbReference>
<keyword evidence="10" id="KW-1185">Reference proteome</keyword>
<proteinExistence type="inferred from homology"/>
<sequence length="338" mass="38111">MSGSGRRGGRGGPITREVDGDGFVYRRDGRRVTAAKEIARIESLAIPPAWTDVRIARGPSAKVLARGIDAAGRTQMIYHPRFRQRREREKFARLGRFGTALPKLRARVDRDLRRKRLGRERVVACVIRLIDLEFFRVGNEEYAAKHGSYGVTTLREEHIEATGSSVRFDFVGKSGKRHARRVADPRIARLIARLEELPGDEVFRFFEDTGVSRQVRSKHVNAYVKRVMGEEFTAKDFRTWGGSRMALSSLLEHDEDAFRTQKRAAAAVRDAVRAAAERLGNTPAVTKSSYIDPRVLGLAEDAAARERLRTAREKMKPQAHLSVDEQCLLALLARRAPR</sequence>
<keyword evidence="6" id="KW-0413">Isomerase</keyword>
<evidence type="ECO:0000259" key="7">
    <source>
        <dbReference type="Pfam" id="PF01028"/>
    </source>
</evidence>
<dbReference type="RefSeq" id="WP_200331418.1">
    <property type="nucleotide sequence ID" value="NZ_BAAAOP010000001.1"/>
</dbReference>
<dbReference type="PANTHER" id="PTHR10290">
    <property type="entry name" value="DNA TOPOISOMERASE I"/>
    <property type="match status" value="1"/>
</dbReference>
<dbReference type="InterPro" id="IPR049331">
    <property type="entry name" value="Top1B_N_bact"/>
</dbReference>
<dbReference type="InterPro" id="IPR035447">
    <property type="entry name" value="DNA_topo_I_N_sf"/>
</dbReference>
<evidence type="ECO:0000256" key="6">
    <source>
        <dbReference type="ARBA" id="ARBA00023235"/>
    </source>
</evidence>
<reference evidence="9 10" key="1">
    <citation type="journal article" date="2019" name="Int. J. Syst. Evol. Microbiol.">
        <title>The Global Catalogue of Microorganisms (GCM) 10K type strain sequencing project: providing services to taxonomists for standard genome sequencing and annotation.</title>
        <authorList>
            <consortium name="The Broad Institute Genomics Platform"/>
            <consortium name="The Broad Institute Genome Sequencing Center for Infectious Disease"/>
            <person name="Wu L."/>
            <person name="Ma J."/>
        </authorList>
    </citation>
    <scope>NUCLEOTIDE SEQUENCE [LARGE SCALE GENOMIC DNA]</scope>
    <source>
        <strain evidence="9 10">JCM 14919</strain>
    </source>
</reference>
<dbReference type="SUPFAM" id="SSF56349">
    <property type="entry name" value="DNA breaking-rejoining enzymes"/>
    <property type="match status" value="1"/>
</dbReference>
<organism evidence="9 10">
    <name type="scientific">Leucobacter alluvii</name>
    <dbReference type="NCBI Taxonomy" id="340321"/>
    <lineage>
        <taxon>Bacteria</taxon>
        <taxon>Bacillati</taxon>
        <taxon>Actinomycetota</taxon>
        <taxon>Actinomycetes</taxon>
        <taxon>Micrococcales</taxon>
        <taxon>Microbacteriaceae</taxon>
        <taxon>Leucobacter</taxon>
    </lineage>
</organism>
<name>A0ABN3B2V6_9MICO</name>
<dbReference type="Pfam" id="PF21338">
    <property type="entry name" value="Top1B_N_bact"/>
    <property type="match status" value="1"/>
</dbReference>
<evidence type="ECO:0000256" key="3">
    <source>
        <dbReference type="ARBA" id="ARBA00012891"/>
    </source>
</evidence>
<keyword evidence="4" id="KW-0799">Topoisomerase</keyword>
<protein>
    <recommendedName>
        <fullName evidence="3">DNA topoisomerase</fullName>
        <ecNumber evidence="3">5.6.2.1</ecNumber>
    </recommendedName>
</protein>
<keyword evidence="5" id="KW-0238">DNA-binding</keyword>
<dbReference type="Gene3D" id="1.10.132.120">
    <property type="match status" value="1"/>
</dbReference>
<evidence type="ECO:0000313" key="10">
    <source>
        <dbReference type="Proteomes" id="UP001501084"/>
    </source>
</evidence>
<dbReference type="PANTHER" id="PTHR10290:SF3">
    <property type="entry name" value="DNA TOPOISOMERASE 1"/>
    <property type="match status" value="1"/>
</dbReference>